<feature type="domain" description="DEAH11/12 RRM" evidence="1">
    <location>
        <begin position="15"/>
        <end position="81"/>
    </location>
</feature>
<protein>
    <recommendedName>
        <fullName evidence="1">DEAH11/12 RRM domain-containing protein</fullName>
    </recommendedName>
</protein>
<comment type="caution">
    <text evidence="2">The sequence shown here is derived from an EMBL/GenBank/DDBJ whole genome shotgun (WGS) entry which is preliminary data.</text>
</comment>
<accession>A0A4Y2PD80</accession>
<reference evidence="2 3" key="1">
    <citation type="journal article" date="2019" name="Sci. Rep.">
        <title>Orb-weaving spider Araneus ventricosus genome elucidates the spidroin gene catalogue.</title>
        <authorList>
            <person name="Kono N."/>
            <person name="Nakamura H."/>
            <person name="Ohtoshi R."/>
            <person name="Moran D.A.P."/>
            <person name="Shinohara A."/>
            <person name="Yoshida Y."/>
            <person name="Fujiwara M."/>
            <person name="Mori M."/>
            <person name="Tomita M."/>
            <person name="Arakawa K."/>
        </authorList>
    </citation>
    <scope>NUCLEOTIDE SEQUENCE [LARGE SCALE GENOMIC DNA]</scope>
</reference>
<evidence type="ECO:0000259" key="1">
    <source>
        <dbReference type="Pfam" id="PF24637"/>
    </source>
</evidence>
<sequence length="147" mass="16958">LRAPKPKIDNIKKIKSKGLAITLATSEESKKLIEEISNNASLKSKVSIKFPKKRHPSVIVYNINSQIEESEIQEALRKHTQLEKDLTLRFKFKGTSPDNQNWVFEAPAAEFSKLAKINKIPLRRKIHRIGESFHYKRCNFCLTTLKD</sequence>
<keyword evidence="3" id="KW-1185">Reference proteome</keyword>
<evidence type="ECO:0000313" key="2">
    <source>
        <dbReference type="EMBL" id="GBN48207.1"/>
    </source>
</evidence>
<dbReference type="EMBL" id="BGPR01010833">
    <property type="protein sequence ID" value="GBN48207.1"/>
    <property type="molecule type" value="Genomic_DNA"/>
</dbReference>
<dbReference type="Proteomes" id="UP000499080">
    <property type="component" value="Unassembled WGS sequence"/>
</dbReference>
<dbReference type="InterPro" id="IPR056244">
    <property type="entry name" value="RRM_DEAH11/12"/>
</dbReference>
<dbReference type="AlphaFoldDB" id="A0A4Y2PD80"/>
<dbReference type="Pfam" id="PF24637">
    <property type="entry name" value="RRM_DEAH11"/>
    <property type="match status" value="1"/>
</dbReference>
<gene>
    <name evidence="2" type="ORF">AVEN_259155-2_1</name>
</gene>
<feature type="non-terminal residue" evidence="2">
    <location>
        <position position="1"/>
    </location>
</feature>
<evidence type="ECO:0000313" key="3">
    <source>
        <dbReference type="Proteomes" id="UP000499080"/>
    </source>
</evidence>
<proteinExistence type="predicted"/>
<name>A0A4Y2PD80_ARAVE</name>
<organism evidence="2 3">
    <name type="scientific">Araneus ventricosus</name>
    <name type="common">Orbweaver spider</name>
    <name type="synonym">Epeira ventricosa</name>
    <dbReference type="NCBI Taxonomy" id="182803"/>
    <lineage>
        <taxon>Eukaryota</taxon>
        <taxon>Metazoa</taxon>
        <taxon>Ecdysozoa</taxon>
        <taxon>Arthropoda</taxon>
        <taxon>Chelicerata</taxon>
        <taxon>Arachnida</taxon>
        <taxon>Araneae</taxon>
        <taxon>Araneomorphae</taxon>
        <taxon>Entelegynae</taxon>
        <taxon>Araneoidea</taxon>
        <taxon>Araneidae</taxon>
        <taxon>Araneus</taxon>
    </lineage>
</organism>